<dbReference type="AlphaFoldDB" id="A0A1H2VT05"/>
<dbReference type="InterPro" id="IPR041685">
    <property type="entry name" value="AAA_GajA/Old/RecF-like"/>
</dbReference>
<accession>A0A1H2VT05</accession>
<protein>
    <submittedName>
        <fullName evidence="2">ATPase/GTPase, AAA15 family</fullName>
    </submittedName>
</protein>
<dbReference type="Gene3D" id="3.40.50.300">
    <property type="entry name" value="P-loop containing nucleotide triphosphate hydrolases"/>
    <property type="match status" value="1"/>
</dbReference>
<dbReference type="PANTHER" id="PTHR43581:SF4">
    <property type="entry name" value="ATP_GTP PHOSPHATASE"/>
    <property type="match status" value="1"/>
</dbReference>
<proteinExistence type="predicted"/>
<comment type="caution">
    <text evidence="2">The sequence shown here is derived from an EMBL/GenBank/DDBJ whole genome shotgun (WGS) entry which is preliminary data.</text>
</comment>
<evidence type="ECO:0000313" key="3">
    <source>
        <dbReference type="Proteomes" id="UP000182771"/>
    </source>
</evidence>
<keyword evidence="3" id="KW-1185">Reference proteome</keyword>
<feature type="domain" description="Endonuclease GajA/Old nuclease/RecF-like AAA" evidence="1">
    <location>
        <begin position="9"/>
        <end position="123"/>
    </location>
</feature>
<evidence type="ECO:0000259" key="1">
    <source>
        <dbReference type="Pfam" id="PF13175"/>
    </source>
</evidence>
<dbReference type="InterPro" id="IPR051396">
    <property type="entry name" value="Bact_Antivir_Def_Nuclease"/>
</dbReference>
<reference evidence="2 3" key="1">
    <citation type="submission" date="2016-10" db="EMBL/GenBank/DDBJ databases">
        <authorList>
            <person name="Varghese N."/>
            <person name="Submissions S."/>
        </authorList>
    </citation>
    <scope>NUCLEOTIDE SEQUENCE [LARGE SCALE GENOMIC DNA]</scope>
    <source>
        <strain evidence="2 3">DSM 11449</strain>
    </source>
</reference>
<dbReference type="Pfam" id="PF13175">
    <property type="entry name" value="AAA_15"/>
    <property type="match status" value="2"/>
</dbReference>
<sequence length="388" mass="45051">MQPNLYCVMKESIHIKNFGAIKEIHIKEIKPITVLIGESASGKSTFMKVLTLFRWLYKMHNIRAYLRSSKISKSPFRFRMETYLKNCGFEKYLKKDTEITYTVCFDDERHYSISFLKGKLGKINDEIATKDLRYNKLSFISETRNLIPLWTDKTPTGANWGYYFEEVLNDFIAASDTLRTLNIPFFDLQFAVKKEKNRTRYVVQNSNYELDMKDSSSGIQNVIPSLLIATYFAHHFDYEEAFNRTILNYLSQIDKIADFKPVANLGEVKKHISLHIEEPELSLFPDAQCDLMSALIATCFIKNKNELNLVFSTHSPYIINYLNLLIKAYDKNQFIAGAHINFDNLAVYQVIDGGVESLLIEEQRIVNTNSLSDTINDIYNQYEELNKL</sequence>
<feature type="domain" description="Endonuclease GajA/Old nuclease/RecF-like AAA" evidence="1">
    <location>
        <begin position="189"/>
        <end position="319"/>
    </location>
</feature>
<dbReference type="PANTHER" id="PTHR43581">
    <property type="entry name" value="ATP/GTP PHOSPHATASE"/>
    <property type="match status" value="1"/>
</dbReference>
<dbReference type="EMBL" id="FNND01000003">
    <property type="protein sequence ID" value="SDW71074.1"/>
    <property type="molecule type" value="Genomic_DNA"/>
</dbReference>
<dbReference type="SUPFAM" id="SSF52540">
    <property type="entry name" value="P-loop containing nucleoside triphosphate hydrolases"/>
    <property type="match status" value="1"/>
</dbReference>
<name>A0A1H2VT05_9FLAO</name>
<dbReference type="InterPro" id="IPR027417">
    <property type="entry name" value="P-loop_NTPase"/>
</dbReference>
<evidence type="ECO:0000313" key="2">
    <source>
        <dbReference type="EMBL" id="SDW71074.1"/>
    </source>
</evidence>
<dbReference type="Proteomes" id="UP000182771">
    <property type="component" value="Unassembled WGS sequence"/>
</dbReference>
<gene>
    <name evidence="2" type="ORF">SAMN05444420_103269</name>
</gene>
<organism evidence="2 3">
    <name type="scientific">Capnocytophaga granulosa</name>
    <dbReference type="NCBI Taxonomy" id="45242"/>
    <lineage>
        <taxon>Bacteria</taxon>
        <taxon>Pseudomonadati</taxon>
        <taxon>Bacteroidota</taxon>
        <taxon>Flavobacteriia</taxon>
        <taxon>Flavobacteriales</taxon>
        <taxon>Flavobacteriaceae</taxon>
        <taxon>Capnocytophaga</taxon>
    </lineage>
</organism>